<dbReference type="InterPro" id="IPR045055">
    <property type="entry name" value="DNA2/NAM7-like"/>
</dbReference>
<dbReference type="InterPro" id="IPR047187">
    <property type="entry name" value="SF1_C_Upf1"/>
</dbReference>
<dbReference type="InterPro" id="IPR041679">
    <property type="entry name" value="DNA2/NAM7-like_C"/>
</dbReference>
<proteinExistence type="predicted"/>
<dbReference type="CDD" id="cd18808">
    <property type="entry name" value="SF1_C_Upf1"/>
    <property type="match status" value="1"/>
</dbReference>
<keyword evidence="4" id="KW-1185">Reference proteome</keyword>
<dbReference type="Pfam" id="PF13604">
    <property type="entry name" value="AAA_30"/>
    <property type="match status" value="1"/>
</dbReference>
<accession>A0A7K1GIZ8</accession>
<feature type="domain" description="DNA2/NAM7 helicase-like C-terminal" evidence="2">
    <location>
        <begin position="907"/>
        <end position="1132"/>
    </location>
</feature>
<dbReference type="EMBL" id="WMJY01000003">
    <property type="protein sequence ID" value="MTH28778.1"/>
    <property type="molecule type" value="Genomic_DNA"/>
</dbReference>
<comment type="caution">
    <text evidence="3">The sequence shown here is derived from an EMBL/GenBank/DDBJ whole genome shotgun (WGS) entry which is preliminary data.</text>
</comment>
<evidence type="ECO:0000259" key="1">
    <source>
        <dbReference type="Pfam" id="PF13086"/>
    </source>
</evidence>
<dbReference type="SUPFAM" id="SSF52540">
    <property type="entry name" value="P-loop containing nucleoside triphosphate hydrolases"/>
    <property type="match status" value="1"/>
</dbReference>
<evidence type="ECO:0000313" key="3">
    <source>
        <dbReference type="EMBL" id="MTH28778.1"/>
    </source>
</evidence>
<evidence type="ECO:0000313" key="4">
    <source>
        <dbReference type="Proteomes" id="UP000488936"/>
    </source>
</evidence>
<dbReference type="PANTHER" id="PTHR10887">
    <property type="entry name" value="DNA2/NAM7 HELICASE FAMILY"/>
    <property type="match status" value="1"/>
</dbReference>
<dbReference type="Pfam" id="PF13087">
    <property type="entry name" value="AAA_12"/>
    <property type="match status" value="1"/>
</dbReference>
<dbReference type="InterPro" id="IPR041677">
    <property type="entry name" value="DNA2/NAM7_AAA_11"/>
</dbReference>
<name>A0A7K1GIZ8_9FLAO</name>
<sequence length="1160" mass="133614">MVNQDAVGFYFSSLLDVVSTKDSVSIRLKYHRLRYLLDQISKEVVRDEKIVFSNLFSRLSYICAKYKLSVEIHEFRIIENELSKYSDKELTVWFLTYWQDVNLFISGVFGVLVPVSNTQWYPVVQERRSFAVKIYQQYEEKIKVSLMGRVGDSLSCLRLDTNETIEVQVLKNGFSKPFPTLDVCPIPSTLYLVNVFLGEDNIYYPSLVILEPDYLIDVTGVAECNQDFGSSPLLFLKSKIEPVSNTKYLLIGNFANLVMDEMLNGQEHTNELVFIELFHRHFENYPFEHLFCKDISEGDAFIDYQSTCEMHFNHIKKVIDEGFGFYGLKDKDHIALEPAFLNNVFGLQGRLDVLYDNPEARNFLILELKSGSTAYPDSGTNIKTNHNTQLFLYYLLIGQALGISFDELGDQSILKGYILYSKLAINNLRSDQITILRLQEICELRNRILLNELLIQKGDLEEVRSLFGKLTIDNILDKHTNDKFKRLYDSQLKGLIDPIFQSSVLQQAYFFSFFSFIAREQNFSKIGDSAREGNQSLSSLWNKSIEDKRDAFSIFSNLEILQNDVDTELKRIIFKRDTIDNSFASFRIGDSCVLYPQLNPTDTAVDYRIYKGVIKAIDNDAIEFSLRYRQNNKHYFMRYDRWAIEKDFMDSSFGSMYKGLYSFMNSPNERKDLLLNMRAPKQGASYGYHKSHLSEEQNRILNNILSAEDYFILNGPPGTGKTSHIIKELIEELYFHSTANVLVISYTNRAVDELSAAVLDAVSRAPKRPSDLAFLRIGNEHSCASEFQPYLLKQIIKRQKERLRQANKRFSRKHLHNVLSNQRIYLSTVASIVGQQELLAMKNFDLVIVDEASQILEPQIIGLLARSMKFVMIGDHKQLPAIVLQNEESAKTSLSQLHEINLFTHRNSLFERLYDYCKNNRIHYACDTLTYQGRMHKKIAEFPNKEFYNGILSEAVHLPNLSLEAKGALSRQIADLDLNYYDTSQLDRLLATKRMFFIDIENTTELFYAKANVGEAELVVRIIEHIISLYALNGRTIDVAKQVGVITPFKNQIALIKQKLEVSSIVNAVNIVVDTVERFQGGQRDFMLYSLAVSKPYQLEGIVSMNEDKTVDRKLNVALTRAKEQMIIIGNAEVLSYNPVYQKLIDYLVSVHSYQQYDCL</sequence>
<dbReference type="Gene3D" id="3.40.50.300">
    <property type="entry name" value="P-loop containing nucleotide triphosphate hydrolases"/>
    <property type="match status" value="2"/>
</dbReference>
<dbReference type="PANTHER" id="PTHR10887:SF495">
    <property type="entry name" value="HELICASE SENATAXIN ISOFORM X1-RELATED"/>
    <property type="match status" value="1"/>
</dbReference>
<dbReference type="RefSeq" id="WP_155034763.1">
    <property type="nucleotide sequence ID" value="NZ_JBHTIG010000005.1"/>
</dbReference>
<reference evidence="3 4" key="1">
    <citation type="journal article" date="2006" name="Int. J. Syst. Evol. Microbiol.">
        <title>Myroides pelagicus sp. nov., isolated from seawater in Thailand.</title>
        <authorList>
            <person name="Yoon J."/>
            <person name="Maneerat S."/>
            <person name="Kawai F."/>
            <person name="Yokota A."/>
        </authorList>
    </citation>
    <scope>NUCLEOTIDE SEQUENCE [LARGE SCALE GENOMIC DNA]</scope>
    <source>
        <strain evidence="3 4">SM1T</strain>
    </source>
</reference>
<evidence type="ECO:0000259" key="2">
    <source>
        <dbReference type="Pfam" id="PF13087"/>
    </source>
</evidence>
<protein>
    <submittedName>
        <fullName evidence="3">AAA family ATPase</fullName>
    </submittedName>
</protein>
<organism evidence="3 4">
    <name type="scientific">Myroides pelagicus</name>
    <dbReference type="NCBI Taxonomy" id="270914"/>
    <lineage>
        <taxon>Bacteria</taxon>
        <taxon>Pseudomonadati</taxon>
        <taxon>Bacteroidota</taxon>
        <taxon>Flavobacteriia</taxon>
        <taxon>Flavobacteriales</taxon>
        <taxon>Flavobacteriaceae</taxon>
        <taxon>Myroides</taxon>
    </lineage>
</organism>
<gene>
    <name evidence="3" type="ORF">GJV77_02400</name>
</gene>
<dbReference type="AlphaFoldDB" id="A0A7K1GIZ8"/>
<feature type="domain" description="DNA2/NAM7 helicase helicase" evidence="1">
    <location>
        <begin position="796"/>
        <end position="884"/>
    </location>
</feature>
<dbReference type="Pfam" id="PF13086">
    <property type="entry name" value="AAA_11"/>
    <property type="match status" value="1"/>
</dbReference>
<dbReference type="InterPro" id="IPR027417">
    <property type="entry name" value="P-loop_NTPase"/>
</dbReference>
<dbReference type="OrthoDB" id="9757917at2"/>
<dbReference type="Proteomes" id="UP000488936">
    <property type="component" value="Unassembled WGS sequence"/>
</dbReference>
<dbReference type="GO" id="GO:0004386">
    <property type="term" value="F:helicase activity"/>
    <property type="evidence" value="ECO:0007669"/>
    <property type="project" value="InterPro"/>
</dbReference>